<dbReference type="InterPro" id="IPR002130">
    <property type="entry name" value="Cyclophilin-type_PPIase_dom"/>
</dbReference>
<dbReference type="Proteomes" id="UP001150924">
    <property type="component" value="Unassembled WGS sequence"/>
</dbReference>
<evidence type="ECO:0000256" key="2">
    <source>
        <dbReference type="ARBA" id="ARBA00023110"/>
    </source>
</evidence>
<keyword evidence="3 4" id="KW-0413">Isomerase</keyword>
<feature type="chain" id="PRO_5041013080" description="Peptidyl-prolyl cis-trans isomerase" evidence="4">
    <location>
        <begin position="23"/>
        <end position="270"/>
    </location>
</feature>
<proteinExistence type="inferred from homology"/>
<dbReference type="RefSeq" id="WP_267765733.1">
    <property type="nucleotide sequence ID" value="NZ_JAPNKE010000002.1"/>
</dbReference>
<feature type="region of interest" description="Disordered" evidence="5">
    <location>
        <begin position="34"/>
        <end position="112"/>
    </location>
</feature>
<protein>
    <recommendedName>
        <fullName evidence="4">Peptidyl-prolyl cis-trans isomerase</fullName>
        <shortName evidence="4">PPIase</shortName>
        <ecNumber evidence="4">5.2.1.8</ecNumber>
    </recommendedName>
</protein>
<comment type="function">
    <text evidence="4">PPIases accelerate the folding of proteins. It catalyzes the cis-trans isomerization of proline imidic peptide bonds in oligopeptides.</text>
</comment>
<organism evidence="7 8">
    <name type="scientific">Nannocystis pusilla</name>
    <dbReference type="NCBI Taxonomy" id="889268"/>
    <lineage>
        <taxon>Bacteria</taxon>
        <taxon>Pseudomonadati</taxon>
        <taxon>Myxococcota</taxon>
        <taxon>Polyangia</taxon>
        <taxon>Nannocystales</taxon>
        <taxon>Nannocystaceae</taxon>
        <taxon>Nannocystis</taxon>
    </lineage>
</organism>
<dbReference type="Gene3D" id="2.40.100.10">
    <property type="entry name" value="Cyclophilin-like"/>
    <property type="match status" value="1"/>
</dbReference>
<dbReference type="GO" id="GO:0003755">
    <property type="term" value="F:peptidyl-prolyl cis-trans isomerase activity"/>
    <property type="evidence" value="ECO:0007669"/>
    <property type="project" value="UniProtKB-UniRule"/>
</dbReference>
<evidence type="ECO:0000256" key="4">
    <source>
        <dbReference type="RuleBase" id="RU363019"/>
    </source>
</evidence>
<evidence type="ECO:0000259" key="6">
    <source>
        <dbReference type="PROSITE" id="PS50072"/>
    </source>
</evidence>
<dbReference type="Pfam" id="PF00160">
    <property type="entry name" value="Pro_isomerase"/>
    <property type="match status" value="1"/>
</dbReference>
<feature type="domain" description="PPIase cyclophilin-type" evidence="6">
    <location>
        <begin position="120"/>
        <end position="269"/>
    </location>
</feature>
<keyword evidence="4" id="KW-0732">Signal</keyword>
<keyword evidence="8" id="KW-1185">Reference proteome</keyword>
<evidence type="ECO:0000313" key="8">
    <source>
        <dbReference type="Proteomes" id="UP001150924"/>
    </source>
</evidence>
<evidence type="ECO:0000313" key="7">
    <source>
        <dbReference type="EMBL" id="MCY1004196.1"/>
    </source>
</evidence>
<evidence type="ECO:0000256" key="1">
    <source>
        <dbReference type="ARBA" id="ARBA00007365"/>
    </source>
</evidence>
<comment type="caution">
    <text evidence="7">The sequence shown here is derived from an EMBL/GenBank/DDBJ whole genome shotgun (WGS) entry which is preliminary data.</text>
</comment>
<dbReference type="SUPFAM" id="SSF50891">
    <property type="entry name" value="Cyclophilin-like"/>
    <property type="match status" value="1"/>
</dbReference>
<dbReference type="PROSITE" id="PS50072">
    <property type="entry name" value="CSA_PPIASE_2"/>
    <property type="match status" value="1"/>
</dbReference>
<name>A0A9X3IUA0_9BACT</name>
<dbReference type="EMBL" id="JAPNKE010000002">
    <property type="protein sequence ID" value="MCY1004196.1"/>
    <property type="molecule type" value="Genomic_DNA"/>
</dbReference>
<evidence type="ECO:0000256" key="5">
    <source>
        <dbReference type="SAM" id="MobiDB-lite"/>
    </source>
</evidence>
<keyword evidence="2 4" id="KW-0697">Rotamase</keyword>
<dbReference type="AlphaFoldDB" id="A0A9X3IUA0"/>
<comment type="catalytic activity">
    <reaction evidence="4">
        <text>[protein]-peptidylproline (omega=180) = [protein]-peptidylproline (omega=0)</text>
        <dbReference type="Rhea" id="RHEA:16237"/>
        <dbReference type="Rhea" id="RHEA-COMP:10747"/>
        <dbReference type="Rhea" id="RHEA-COMP:10748"/>
        <dbReference type="ChEBI" id="CHEBI:83833"/>
        <dbReference type="ChEBI" id="CHEBI:83834"/>
        <dbReference type="EC" id="5.2.1.8"/>
    </reaction>
</comment>
<dbReference type="GO" id="GO:0006457">
    <property type="term" value="P:protein folding"/>
    <property type="evidence" value="ECO:0007669"/>
    <property type="project" value="InterPro"/>
</dbReference>
<dbReference type="InterPro" id="IPR020892">
    <property type="entry name" value="Cyclophilin-type_PPIase_CS"/>
</dbReference>
<accession>A0A9X3IUA0</accession>
<dbReference type="PRINTS" id="PR00153">
    <property type="entry name" value="CSAPPISMRASE"/>
</dbReference>
<sequence>MASRALALASPLLLLALLPACNGEEKTTADVTATMATTDATTTAPATTDGESETSTATTTTGTPTSTTTAAETTTTAAPTSEGTTVDTTADTTDGTTTASTTTGVMPGPCEGDAPRIRISTTLGDMVVQLDAVNAPITTANFVHYVETGFYDGTIFHRVIDGFVIQGGGLLPDLSSKPTDPPIPLEVSPALTHVDGAISMARTNDPNSATSQFYICDGPQDFLDGQYAAFGVLVEGFDVLAAISAVPTGSENGYDDVPITDVIVNSATCE</sequence>
<dbReference type="EC" id="5.2.1.8" evidence="4"/>
<feature type="compositionally biased region" description="Low complexity" evidence="5">
    <location>
        <begin position="34"/>
        <end position="105"/>
    </location>
</feature>
<dbReference type="PANTHER" id="PTHR43246">
    <property type="entry name" value="PEPTIDYL-PROLYL CIS-TRANS ISOMERASE CYP38, CHLOROPLASTIC"/>
    <property type="match status" value="1"/>
</dbReference>
<dbReference type="InterPro" id="IPR044665">
    <property type="entry name" value="E_coli_cyclophilin_A-like"/>
</dbReference>
<feature type="signal peptide" evidence="4">
    <location>
        <begin position="1"/>
        <end position="22"/>
    </location>
</feature>
<evidence type="ECO:0000256" key="3">
    <source>
        <dbReference type="ARBA" id="ARBA00023235"/>
    </source>
</evidence>
<gene>
    <name evidence="7" type="ORF">OV079_01155</name>
</gene>
<reference evidence="7" key="1">
    <citation type="submission" date="2022-11" db="EMBL/GenBank/DDBJ databases">
        <title>Minimal conservation of predation-associated metabolite biosynthetic gene clusters underscores biosynthetic potential of Myxococcota including descriptions for ten novel species: Archangium lansinium sp. nov., Myxococcus landrumus sp. nov., Nannocystis bai.</title>
        <authorList>
            <person name="Ahearne A."/>
            <person name="Stevens C."/>
            <person name="Phillips K."/>
        </authorList>
    </citation>
    <scope>NUCLEOTIDE SEQUENCE</scope>
    <source>
        <strain evidence="7">Na p29</strain>
    </source>
</reference>
<dbReference type="InterPro" id="IPR029000">
    <property type="entry name" value="Cyclophilin-like_dom_sf"/>
</dbReference>
<dbReference type="PROSITE" id="PS00170">
    <property type="entry name" value="CSA_PPIASE_1"/>
    <property type="match status" value="1"/>
</dbReference>
<comment type="similarity">
    <text evidence="1 4">Belongs to the cyclophilin-type PPIase family.</text>
</comment>